<feature type="transmembrane region" description="Helical" evidence="7">
    <location>
        <begin position="175"/>
        <end position="195"/>
    </location>
</feature>
<feature type="transmembrane region" description="Helical" evidence="7">
    <location>
        <begin position="12"/>
        <end position="30"/>
    </location>
</feature>
<keyword evidence="6" id="KW-0769">Symport</keyword>
<dbReference type="AlphaFoldDB" id="A0A4D7AXS0"/>
<accession>A0A4D7AXS0</accession>
<sequence>MSRENFRSRLGFILVSAGCAIGIGNVWKFPYVTGVNGGGVFVLFYIISLVIMGVPILTMELAVGRASRKSAVLGYKALEPKGSRWHIHGWLCVIGCCLLMMYYTTVSGWMLGYCFKFASGTFSGMQPSDVDTVWTDMLANPGEMTLYMVIIVLAGFIVCSFGLQKGLERISKWMMICLLALIVILAINSLTLDGAMEGVKFYLVPDFERAAEVGIGNVIVAAMNQSFFTLSLGIAAMEIFGSYMSDANRLPGEAVRICCLDTFVALMSGMIIFPACFSFGLEPGQGPSLIFMTLPRVFVSMTGGRLWGALFFLFLTFASFTTVLAVFENIMASCMDNFGWSRKKATIVCGIFILLASMPCVLGYNLWYFEASLPSGATGQILDIEDFLVSNLLLPIGSLIYLLFCVSKWGWGFDKYLAEANKGTGLGMSPRFKIYFQFILPMLILVILLVGLGSWGWRALICAAVAVFVWFMARRSSSKSTI</sequence>
<feature type="transmembrane region" description="Helical" evidence="7">
    <location>
        <begin position="258"/>
        <end position="281"/>
    </location>
</feature>
<evidence type="ECO:0000256" key="3">
    <source>
        <dbReference type="ARBA" id="ARBA00022692"/>
    </source>
</evidence>
<keyword evidence="9" id="KW-1185">Reference proteome</keyword>
<evidence type="ECO:0000256" key="5">
    <source>
        <dbReference type="ARBA" id="ARBA00023136"/>
    </source>
</evidence>
<feature type="transmembrane region" description="Helical" evidence="7">
    <location>
        <begin position="42"/>
        <end position="64"/>
    </location>
</feature>
<dbReference type="Proteomes" id="UP000298642">
    <property type="component" value="Chromosome"/>
</dbReference>
<dbReference type="InterPro" id="IPR000175">
    <property type="entry name" value="Na/ntran_symport"/>
</dbReference>
<dbReference type="RefSeq" id="WP_021751566.1">
    <property type="nucleotide sequence ID" value="NZ_CP034413.3"/>
</dbReference>
<dbReference type="GeneID" id="89523203"/>
<dbReference type="InterPro" id="IPR037272">
    <property type="entry name" value="SNS_sf"/>
</dbReference>
<feature type="transmembrane region" description="Helical" evidence="7">
    <location>
        <begin position="306"/>
        <end position="327"/>
    </location>
</feature>
<gene>
    <name evidence="8" type="ORF">EIO64_03330</name>
</gene>
<dbReference type="KEGG" id="obj:EIO64_03330"/>
<evidence type="ECO:0000313" key="8">
    <source>
        <dbReference type="EMBL" id="QCI58382.1"/>
    </source>
</evidence>
<evidence type="ECO:0000256" key="6">
    <source>
        <dbReference type="RuleBase" id="RU003732"/>
    </source>
</evidence>
<evidence type="ECO:0000256" key="4">
    <source>
        <dbReference type="ARBA" id="ARBA00022989"/>
    </source>
</evidence>
<dbReference type="InterPro" id="IPR047218">
    <property type="entry name" value="YocR/YhdH-like"/>
</dbReference>
<feature type="transmembrane region" description="Helical" evidence="7">
    <location>
        <begin position="85"/>
        <end position="103"/>
    </location>
</feature>
<keyword evidence="5 7" id="KW-0472">Membrane</keyword>
<dbReference type="NCBIfam" id="NF037979">
    <property type="entry name" value="Na_transp"/>
    <property type="match status" value="1"/>
</dbReference>
<dbReference type="PANTHER" id="PTHR42948:SF1">
    <property type="entry name" value="TRANSPORTER"/>
    <property type="match status" value="1"/>
</dbReference>
<protein>
    <recommendedName>
        <fullName evidence="6">Transporter</fullName>
    </recommendedName>
</protein>
<reference evidence="9" key="1">
    <citation type="submission" date="2018-12" db="EMBL/GenBank/DDBJ databases">
        <title>Dusodibacter welbiota gen. nov., sp. nov., isolated from human faeces and emended description of the Oscillibacter genus.</title>
        <authorList>
            <person name="Le Roy T."/>
            <person name="Van der Smissen P."/>
            <person name="Delzenne N."/>
            <person name="Muccioli G."/>
            <person name="Collet J.F."/>
            <person name="Cani P.D."/>
        </authorList>
    </citation>
    <scope>NUCLEOTIDE SEQUENCE [LARGE SCALE GENOMIC DNA]</scope>
    <source>
        <strain evidence="9">J115</strain>
    </source>
</reference>
<feature type="transmembrane region" description="Helical" evidence="7">
    <location>
        <begin position="455"/>
        <end position="473"/>
    </location>
</feature>
<dbReference type="Pfam" id="PF00209">
    <property type="entry name" value="SNF"/>
    <property type="match status" value="2"/>
</dbReference>
<name>A0A4D7AXS0_9FIRM</name>
<dbReference type="GO" id="GO:0016020">
    <property type="term" value="C:membrane"/>
    <property type="evidence" value="ECO:0007669"/>
    <property type="project" value="UniProtKB-SubCell"/>
</dbReference>
<dbReference type="PROSITE" id="PS00610">
    <property type="entry name" value="NA_NEUROTRAN_SYMP_1"/>
    <property type="match status" value="1"/>
</dbReference>
<feature type="transmembrane region" description="Helical" evidence="7">
    <location>
        <begin position="387"/>
        <end position="411"/>
    </location>
</feature>
<dbReference type="PROSITE" id="PS50267">
    <property type="entry name" value="NA_NEUROTRAN_SYMP_3"/>
    <property type="match status" value="1"/>
</dbReference>
<feature type="transmembrane region" description="Helical" evidence="7">
    <location>
        <begin position="347"/>
        <end position="367"/>
    </location>
</feature>
<dbReference type="PANTHER" id="PTHR42948">
    <property type="entry name" value="TRANSPORTER"/>
    <property type="match status" value="1"/>
</dbReference>
<evidence type="ECO:0000256" key="2">
    <source>
        <dbReference type="ARBA" id="ARBA00022448"/>
    </source>
</evidence>
<keyword evidence="2 6" id="KW-0813">Transport</keyword>
<organism evidence="8 9">
    <name type="scientific">Dysosmobacter welbionis</name>
    <dbReference type="NCBI Taxonomy" id="2093857"/>
    <lineage>
        <taxon>Bacteria</taxon>
        <taxon>Bacillati</taxon>
        <taxon>Bacillota</taxon>
        <taxon>Clostridia</taxon>
        <taxon>Eubacteriales</taxon>
        <taxon>Oscillospiraceae</taxon>
        <taxon>Dysosmobacter</taxon>
    </lineage>
</organism>
<keyword evidence="4 7" id="KW-1133">Transmembrane helix</keyword>
<evidence type="ECO:0000256" key="7">
    <source>
        <dbReference type="SAM" id="Phobius"/>
    </source>
</evidence>
<keyword evidence="3 6" id="KW-0812">Transmembrane</keyword>
<evidence type="ECO:0000313" key="9">
    <source>
        <dbReference type="Proteomes" id="UP000298642"/>
    </source>
</evidence>
<proteinExistence type="inferred from homology"/>
<feature type="transmembrane region" description="Helical" evidence="7">
    <location>
        <begin position="432"/>
        <end position="449"/>
    </location>
</feature>
<dbReference type="PRINTS" id="PR00176">
    <property type="entry name" value="NANEUSMPORT"/>
</dbReference>
<comment type="similarity">
    <text evidence="6">Belongs to the sodium:neurotransmitter symporter (SNF) (TC 2.A.22) family.</text>
</comment>
<dbReference type="GO" id="GO:0015293">
    <property type="term" value="F:symporter activity"/>
    <property type="evidence" value="ECO:0007669"/>
    <property type="project" value="UniProtKB-KW"/>
</dbReference>
<feature type="transmembrane region" description="Helical" evidence="7">
    <location>
        <begin position="215"/>
        <end position="237"/>
    </location>
</feature>
<comment type="subcellular location">
    <subcellularLocation>
        <location evidence="1">Membrane</location>
        <topology evidence="1">Multi-pass membrane protein</topology>
    </subcellularLocation>
</comment>
<evidence type="ECO:0000256" key="1">
    <source>
        <dbReference type="ARBA" id="ARBA00004141"/>
    </source>
</evidence>
<feature type="transmembrane region" description="Helical" evidence="7">
    <location>
        <begin position="144"/>
        <end position="163"/>
    </location>
</feature>
<dbReference type="SUPFAM" id="SSF161070">
    <property type="entry name" value="SNF-like"/>
    <property type="match status" value="1"/>
</dbReference>
<dbReference type="CDD" id="cd10336">
    <property type="entry name" value="SLC6sbd_Tyt1-Like"/>
    <property type="match status" value="1"/>
</dbReference>
<dbReference type="EMBL" id="CP034413">
    <property type="protein sequence ID" value="QCI58382.1"/>
    <property type="molecule type" value="Genomic_DNA"/>
</dbReference>